<evidence type="ECO:0000313" key="2">
    <source>
        <dbReference type="EMBL" id="GAA0148478.1"/>
    </source>
</evidence>
<feature type="domain" description="Reverse transcriptase Ty1/copia-type" evidence="1">
    <location>
        <begin position="13"/>
        <end position="89"/>
    </location>
</feature>
<reference evidence="2 3" key="1">
    <citation type="submission" date="2024-01" db="EMBL/GenBank/DDBJ databases">
        <title>The complete chloroplast genome sequence of Lithospermum erythrorhizon: insights into the phylogenetic relationship among Boraginaceae species and the maternal lineages of purple gromwells.</title>
        <authorList>
            <person name="Okada T."/>
            <person name="Watanabe K."/>
        </authorList>
    </citation>
    <scope>NUCLEOTIDE SEQUENCE [LARGE SCALE GENOMIC DNA]</scope>
</reference>
<dbReference type="PANTHER" id="PTHR11439:SF498">
    <property type="entry name" value="DNAK FAMILY PROTEIN"/>
    <property type="match status" value="1"/>
</dbReference>
<accession>A0AAV3PB53</accession>
<dbReference type="Pfam" id="PF07727">
    <property type="entry name" value="RVT_2"/>
    <property type="match status" value="1"/>
</dbReference>
<dbReference type="InterPro" id="IPR013103">
    <property type="entry name" value="RVT_2"/>
</dbReference>
<name>A0AAV3PB53_LITER</name>
<dbReference type="Proteomes" id="UP001454036">
    <property type="component" value="Unassembled WGS sequence"/>
</dbReference>
<dbReference type="InterPro" id="IPR043502">
    <property type="entry name" value="DNA/RNA_pol_sf"/>
</dbReference>
<gene>
    <name evidence="2" type="ORF">LIER_43006</name>
</gene>
<evidence type="ECO:0000313" key="3">
    <source>
        <dbReference type="Proteomes" id="UP001454036"/>
    </source>
</evidence>
<evidence type="ECO:0000259" key="1">
    <source>
        <dbReference type="Pfam" id="PF07727"/>
    </source>
</evidence>
<comment type="caution">
    <text evidence="2">The sequence shown here is derived from an EMBL/GenBank/DDBJ whole genome shotgun (WGS) entry which is preliminary data.</text>
</comment>
<sequence length="181" mass="20243">MEPPEGVQAPQGTSGIVIATVFVDDILLTCSDLKAIQDHKAHLHAQFNIKDLDPLHYFLGFDIGRSNGAITMTQCKYTSELIQDSGILHSTIKHKVPQTPLPLHCKMVSSVRPALKDPEHYRSMVGKLNFLTNTRPDLSYVVYTFNQFMQTPCESHLAAVNHLLLYVYHTASQGLLLKDND</sequence>
<keyword evidence="3" id="KW-1185">Reference proteome</keyword>
<dbReference type="PANTHER" id="PTHR11439">
    <property type="entry name" value="GAG-POL-RELATED RETROTRANSPOSON"/>
    <property type="match status" value="1"/>
</dbReference>
<dbReference type="EMBL" id="BAABME010032149">
    <property type="protein sequence ID" value="GAA0148478.1"/>
    <property type="molecule type" value="Genomic_DNA"/>
</dbReference>
<proteinExistence type="predicted"/>
<organism evidence="2 3">
    <name type="scientific">Lithospermum erythrorhizon</name>
    <name type="common">Purple gromwell</name>
    <name type="synonym">Lithospermum officinale var. erythrorhizon</name>
    <dbReference type="NCBI Taxonomy" id="34254"/>
    <lineage>
        <taxon>Eukaryota</taxon>
        <taxon>Viridiplantae</taxon>
        <taxon>Streptophyta</taxon>
        <taxon>Embryophyta</taxon>
        <taxon>Tracheophyta</taxon>
        <taxon>Spermatophyta</taxon>
        <taxon>Magnoliopsida</taxon>
        <taxon>eudicotyledons</taxon>
        <taxon>Gunneridae</taxon>
        <taxon>Pentapetalae</taxon>
        <taxon>asterids</taxon>
        <taxon>lamiids</taxon>
        <taxon>Boraginales</taxon>
        <taxon>Boraginaceae</taxon>
        <taxon>Boraginoideae</taxon>
        <taxon>Lithospermeae</taxon>
        <taxon>Lithospermum</taxon>
    </lineage>
</organism>
<dbReference type="AlphaFoldDB" id="A0AAV3PB53"/>
<dbReference type="SUPFAM" id="SSF56672">
    <property type="entry name" value="DNA/RNA polymerases"/>
    <property type="match status" value="1"/>
</dbReference>
<protein>
    <recommendedName>
        <fullName evidence="1">Reverse transcriptase Ty1/copia-type domain-containing protein</fullName>
    </recommendedName>
</protein>